<reference evidence="2 3" key="1">
    <citation type="submission" date="2024-01" db="EMBL/GenBank/DDBJ databases">
        <title>Genome assemblies of Stephania.</title>
        <authorList>
            <person name="Yang L."/>
        </authorList>
    </citation>
    <scope>NUCLEOTIDE SEQUENCE [LARGE SCALE GENOMIC DNA]</scope>
    <source>
        <strain evidence="2">YNDBR</strain>
        <tissue evidence="2">Leaf</tissue>
    </source>
</reference>
<accession>A0AAP0E9Z9</accession>
<proteinExistence type="predicted"/>
<sequence length="66" mass="7042">MVEEPAKVVKLTKELLGVELVAFQVVVVAAASVLLEVEVDISRVQSAEAKEPAKLVDLAEELLGVE</sequence>
<keyword evidence="1" id="KW-0812">Transmembrane</keyword>
<name>A0AAP0E9Z9_9MAGN</name>
<evidence type="ECO:0000256" key="1">
    <source>
        <dbReference type="SAM" id="Phobius"/>
    </source>
</evidence>
<comment type="caution">
    <text evidence="2">The sequence shown here is derived from an EMBL/GenBank/DDBJ whole genome shotgun (WGS) entry which is preliminary data.</text>
</comment>
<keyword evidence="1" id="KW-1133">Transmembrane helix</keyword>
<dbReference type="Proteomes" id="UP001420932">
    <property type="component" value="Unassembled WGS sequence"/>
</dbReference>
<dbReference type="EMBL" id="JBBNAF010000013">
    <property type="protein sequence ID" value="KAK9087753.1"/>
    <property type="molecule type" value="Genomic_DNA"/>
</dbReference>
<keyword evidence="1" id="KW-0472">Membrane</keyword>
<dbReference type="AlphaFoldDB" id="A0AAP0E9Z9"/>
<keyword evidence="3" id="KW-1185">Reference proteome</keyword>
<protein>
    <submittedName>
        <fullName evidence="2">Uncharacterized protein</fullName>
    </submittedName>
</protein>
<evidence type="ECO:0000313" key="3">
    <source>
        <dbReference type="Proteomes" id="UP001420932"/>
    </source>
</evidence>
<gene>
    <name evidence="2" type="ORF">Syun_030147</name>
</gene>
<feature type="transmembrane region" description="Helical" evidence="1">
    <location>
        <begin position="15"/>
        <end position="35"/>
    </location>
</feature>
<evidence type="ECO:0000313" key="2">
    <source>
        <dbReference type="EMBL" id="KAK9087753.1"/>
    </source>
</evidence>
<organism evidence="2 3">
    <name type="scientific">Stephania yunnanensis</name>
    <dbReference type="NCBI Taxonomy" id="152371"/>
    <lineage>
        <taxon>Eukaryota</taxon>
        <taxon>Viridiplantae</taxon>
        <taxon>Streptophyta</taxon>
        <taxon>Embryophyta</taxon>
        <taxon>Tracheophyta</taxon>
        <taxon>Spermatophyta</taxon>
        <taxon>Magnoliopsida</taxon>
        <taxon>Ranunculales</taxon>
        <taxon>Menispermaceae</taxon>
        <taxon>Menispermoideae</taxon>
        <taxon>Cissampelideae</taxon>
        <taxon>Stephania</taxon>
    </lineage>
</organism>